<protein>
    <submittedName>
        <fullName evidence="1">Uncharacterized protein</fullName>
    </submittedName>
</protein>
<proteinExistence type="predicted"/>
<evidence type="ECO:0000313" key="2">
    <source>
        <dbReference type="Proteomes" id="UP001207468"/>
    </source>
</evidence>
<gene>
    <name evidence="1" type="ORF">F5148DRAFT_1204346</name>
</gene>
<sequence length="169" mass="19238">MFDIDIDWTTEEDRLHRRRKASTIHGWLRMWRGTLAGNEKIRQQGRREMKEARALRTSRRKHPEAAGGSSNPFSFFPFGNRRAAPVAAPAPQRHRSTSSKHHRGASRSHSAPPRPTPAQRKSSSGARHGHHRAGHGHAPAKPEPTRHHKSRSSKSKPREFKLRQSSGRR</sequence>
<evidence type="ECO:0000313" key="1">
    <source>
        <dbReference type="EMBL" id="KAI9507503.1"/>
    </source>
</evidence>
<reference evidence="1" key="1">
    <citation type="submission" date="2021-03" db="EMBL/GenBank/DDBJ databases">
        <title>Evolutionary priming and transition to the ectomycorrhizal habit in an iconic lineage of mushroom-forming fungi: is preadaptation a requirement?</title>
        <authorList>
            <consortium name="DOE Joint Genome Institute"/>
            <person name="Looney B.P."/>
            <person name="Miyauchi S."/>
            <person name="Morin E."/>
            <person name="Drula E."/>
            <person name="Courty P.E."/>
            <person name="Chicoki N."/>
            <person name="Fauchery L."/>
            <person name="Kohler A."/>
            <person name="Kuo A."/>
            <person name="LaButti K."/>
            <person name="Pangilinan J."/>
            <person name="Lipzen A."/>
            <person name="Riley R."/>
            <person name="Andreopoulos W."/>
            <person name="He G."/>
            <person name="Johnson J."/>
            <person name="Barry K.W."/>
            <person name="Grigoriev I.V."/>
            <person name="Nagy L."/>
            <person name="Hibbett D."/>
            <person name="Henrissat B."/>
            <person name="Matheny P.B."/>
            <person name="Labbe J."/>
            <person name="Martin A.F."/>
        </authorList>
    </citation>
    <scope>NUCLEOTIDE SEQUENCE</scope>
    <source>
        <strain evidence="1">BPL698</strain>
    </source>
</reference>
<accession>A0ACC0U7B5</accession>
<keyword evidence="2" id="KW-1185">Reference proteome</keyword>
<name>A0ACC0U7B5_9AGAM</name>
<organism evidence="1 2">
    <name type="scientific">Russula earlei</name>
    <dbReference type="NCBI Taxonomy" id="71964"/>
    <lineage>
        <taxon>Eukaryota</taxon>
        <taxon>Fungi</taxon>
        <taxon>Dikarya</taxon>
        <taxon>Basidiomycota</taxon>
        <taxon>Agaricomycotina</taxon>
        <taxon>Agaricomycetes</taxon>
        <taxon>Russulales</taxon>
        <taxon>Russulaceae</taxon>
        <taxon>Russula</taxon>
    </lineage>
</organism>
<dbReference type="Proteomes" id="UP001207468">
    <property type="component" value="Unassembled WGS sequence"/>
</dbReference>
<comment type="caution">
    <text evidence="1">The sequence shown here is derived from an EMBL/GenBank/DDBJ whole genome shotgun (WGS) entry which is preliminary data.</text>
</comment>
<dbReference type="EMBL" id="JAGFNK010000123">
    <property type="protein sequence ID" value="KAI9507503.1"/>
    <property type="molecule type" value="Genomic_DNA"/>
</dbReference>